<organism evidence="1 2">
    <name type="scientific">Eumeta variegata</name>
    <name type="common">Bagworm moth</name>
    <name type="synonym">Eumeta japonica</name>
    <dbReference type="NCBI Taxonomy" id="151549"/>
    <lineage>
        <taxon>Eukaryota</taxon>
        <taxon>Metazoa</taxon>
        <taxon>Ecdysozoa</taxon>
        <taxon>Arthropoda</taxon>
        <taxon>Hexapoda</taxon>
        <taxon>Insecta</taxon>
        <taxon>Pterygota</taxon>
        <taxon>Neoptera</taxon>
        <taxon>Endopterygota</taxon>
        <taxon>Lepidoptera</taxon>
        <taxon>Glossata</taxon>
        <taxon>Ditrysia</taxon>
        <taxon>Tineoidea</taxon>
        <taxon>Psychidae</taxon>
        <taxon>Oiketicinae</taxon>
        <taxon>Eumeta</taxon>
    </lineage>
</organism>
<protein>
    <submittedName>
        <fullName evidence="1">Uncharacterized protein</fullName>
    </submittedName>
</protein>
<keyword evidence="2" id="KW-1185">Reference proteome</keyword>
<reference evidence="1 2" key="1">
    <citation type="journal article" date="2019" name="Commun. Biol.">
        <title>The bagworm genome reveals a unique fibroin gene that provides high tensile strength.</title>
        <authorList>
            <person name="Kono N."/>
            <person name="Nakamura H."/>
            <person name="Ohtoshi R."/>
            <person name="Tomita M."/>
            <person name="Numata K."/>
            <person name="Arakawa K."/>
        </authorList>
    </citation>
    <scope>NUCLEOTIDE SEQUENCE [LARGE SCALE GENOMIC DNA]</scope>
</reference>
<sequence>MAIILSKSYIIIYEVDSVLVPHTEDHKSRICTRNLVRLATWNIPQGRRALPFSRACPCAGSQGALYCGGCARVERTRNWFPWLPMNWDQDHEGMELDDAIIELLPNLKFEPMAAQTSRAAAPLALPQGRRWIESAATNLSGF</sequence>
<comment type="caution">
    <text evidence="1">The sequence shown here is derived from an EMBL/GenBank/DDBJ whole genome shotgun (WGS) entry which is preliminary data.</text>
</comment>
<evidence type="ECO:0000313" key="2">
    <source>
        <dbReference type="Proteomes" id="UP000299102"/>
    </source>
</evidence>
<name>A0A4C1YRB3_EUMVA</name>
<accession>A0A4C1YRB3</accession>
<dbReference type="AlphaFoldDB" id="A0A4C1YRB3"/>
<dbReference type="Proteomes" id="UP000299102">
    <property type="component" value="Unassembled WGS sequence"/>
</dbReference>
<evidence type="ECO:0000313" key="1">
    <source>
        <dbReference type="EMBL" id="GBP77169.1"/>
    </source>
</evidence>
<proteinExistence type="predicted"/>
<dbReference type="EMBL" id="BGZK01001319">
    <property type="protein sequence ID" value="GBP77169.1"/>
    <property type="molecule type" value="Genomic_DNA"/>
</dbReference>
<gene>
    <name evidence="1" type="ORF">EVAR_38748_1</name>
</gene>